<proteinExistence type="predicted"/>
<dbReference type="Proteomes" id="UP000191672">
    <property type="component" value="Unassembled WGS sequence"/>
</dbReference>
<organism evidence="2 3">
    <name type="scientific">Penicillium antarcticum</name>
    <dbReference type="NCBI Taxonomy" id="416450"/>
    <lineage>
        <taxon>Eukaryota</taxon>
        <taxon>Fungi</taxon>
        <taxon>Dikarya</taxon>
        <taxon>Ascomycota</taxon>
        <taxon>Pezizomycotina</taxon>
        <taxon>Eurotiomycetes</taxon>
        <taxon>Eurotiomycetidae</taxon>
        <taxon>Eurotiales</taxon>
        <taxon>Aspergillaceae</taxon>
        <taxon>Penicillium</taxon>
    </lineage>
</organism>
<accession>A0A1V6QLM0</accession>
<dbReference type="AlphaFoldDB" id="A0A1V6QLM0"/>
<dbReference type="InterPro" id="IPR017926">
    <property type="entry name" value="GATASE"/>
</dbReference>
<dbReference type="Pfam" id="PF00117">
    <property type="entry name" value="GATase"/>
    <property type="match status" value="1"/>
</dbReference>
<dbReference type="GO" id="GO:0005829">
    <property type="term" value="C:cytosol"/>
    <property type="evidence" value="ECO:0007669"/>
    <property type="project" value="TreeGrafter"/>
</dbReference>
<sequence length="238" mass="26348">MGSKTNLKIAILINTPPDGTDFQSVVQECFKEAFSSIAPTSGIDFYDPIVERKFPDTSKYNLIVLSGGKIDSDCSEPWVLEVLEYVRITVRDSPKTKILGVCWGHQAVSRAFGGQVRPVPTGQITAIEDIHLTEAGRKFFPFAAASGSYRAIELHSDEVHTPPPSFISLADNGECFVNDANNVLTFQAHPEISHELARKLILEEDKKHNRNSSAEKLGINEPTEGLKLLERVLQWLAE</sequence>
<protein>
    <recommendedName>
        <fullName evidence="1">Glutamine amidotransferase domain-containing protein</fullName>
    </recommendedName>
</protein>
<reference evidence="3" key="1">
    <citation type="journal article" date="2017" name="Nat. Microbiol.">
        <title>Global analysis of biosynthetic gene clusters reveals vast potential of secondary metabolite production in Penicillium species.</title>
        <authorList>
            <person name="Nielsen J.C."/>
            <person name="Grijseels S."/>
            <person name="Prigent S."/>
            <person name="Ji B."/>
            <person name="Dainat J."/>
            <person name="Nielsen K.F."/>
            <person name="Frisvad J.C."/>
            <person name="Workman M."/>
            <person name="Nielsen J."/>
        </authorList>
    </citation>
    <scope>NUCLEOTIDE SEQUENCE [LARGE SCALE GENOMIC DNA]</scope>
    <source>
        <strain evidence="3">IBT 31811</strain>
    </source>
</reference>
<dbReference type="EMBL" id="MDYN01000002">
    <property type="protein sequence ID" value="OQD89887.1"/>
    <property type="molecule type" value="Genomic_DNA"/>
</dbReference>
<dbReference type="PROSITE" id="PS51273">
    <property type="entry name" value="GATASE_TYPE_1"/>
    <property type="match status" value="1"/>
</dbReference>
<dbReference type="CDD" id="cd01741">
    <property type="entry name" value="GATase1_1"/>
    <property type="match status" value="1"/>
</dbReference>
<evidence type="ECO:0000313" key="3">
    <source>
        <dbReference type="Proteomes" id="UP000191672"/>
    </source>
</evidence>
<comment type="caution">
    <text evidence="2">The sequence shown here is derived from an EMBL/GenBank/DDBJ whole genome shotgun (WGS) entry which is preliminary data.</text>
</comment>
<dbReference type="SUPFAM" id="SSF52317">
    <property type="entry name" value="Class I glutamine amidotransferase-like"/>
    <property type="match status" value="1"/>
</dbReference>
<name>A0A1V6QLM0_9EURO</name>
<dbReference type="GO" id="GO:0005634">
    <property type="term" value="C:nucleus"/>
    <property type="evidence" value="ECO:0007669"/>
    <property type="project" value="TreeGrafter"/>
</dbReference>
<dbReference type="PANTHER" id="PTHR42695:SF5">
    <property type="entry name" value="GLUTAMINE AMIDOTRANSFERASE YLR126C-RELATED"/>
    <property type="match status" value="1"/>
</dbReference>
<dbReference type="InterPro" id="IPR029062">
    <property type="entry name" value="Class_I_gatase-like"/>
</dbReference>
<gene>
    <name evidence="2" type="ORF">PENANT_c002G09883</name>
</gene>
<evidence type="ECO:0000313" key="2">
    <source>
        <dbReference type="EMBL" id="OQD89887.1"/>
    </source>
</evidence>
<keyword evidence="3" id="KW-1185">Reference proteome</keyword>
<evidence type="ECO:0000259" key="1">
    <source>
        <dbReference type="Pfam" id="PF00117"/>
    </source>
</evidence>
<dbReference type="InterPro" id="IPR044992">
    <property type="entry name" value="ChyE-like"/>
</dbReference>
<dbReference type="STRING" id="416450.A0A1V6QLM0"/>
<dbReference type="PANTHER" id="PTHR42695">
    <property type="entry name" value="GLUTAMINE AMIDOTRANSFERASE YLR126C-RELATED"/>
    <property type="match status" value="1"/>
</dbReference>
<dbReference type="Gene3D" id="3.40.50.880">
    <property type="match status" value="1"/>
</dbReference>
<feature type="domain" description="Glutamine amidotransferase" evidence="1">
    <location>
        <begin position="51"/>
        <end position="204"/>
    </location>
</feature>